<comment type="caution">
    <text evidence="2">The sequence shown here is derived from an EMBL/GenBank/DDBJ whole genome shotgun (WGS) entry which is preliminary data.</text>
</comment>
<protein>
    <submittedName>
        <fullName evidence="2">Uncharacterized protein</fullName>
    </submittedName>
</protein>
<proteinExistence type="predicted"/>
<dbReference type="OrthoDB" id="7283282at2"/>
<gene>
    <name evidence="2" type="ORF">CFR77_07205</name>
</gene>
<sequence>MSSYNDFLSFPKEEDQSPQRDEVNETAFRQALERLGKGKPRSSGTPTKAPQAKARPVRQADPTQRRRKFVQDGDVRVEHHSLTTGRASPRVLHAQPEDRGETEQLRHKIQFEQKLREEAELRLSEAQAQIRSLTTRIGHADVIAAEHKTKLAERDAEILSLRAELYAAREEADRLREEASRHKARNRVTENRIVPAAPPQTGDDAADPNEPEPVKWW</sequence>
<organism evidence="2 3">
    <name type="scientific">Komagataeibacter sucrofermentans</name>
    <dbReference type="NCBI Taxonomy" id="1053551"/>
    <lineage>
        <taxon>Bacteria</taxon>
        <taxon>Pseudomonadati</taxon>
        <taxon>Pseudomonadota</taxon>
        <taxon>Alphaproteobacteria</taxon>
        <taxon>Acetobacterales</taxon>
        <taxon>Acetobacteraceae</taxon>
        <taxon>Komagataeibacter</taxon>
    </lineage>
</organism>
<dbReference type="RefSeq" id="WP_110568889.1">
    <property type="nucleotide sequence ID" value="NZ_CP137147.1"/>
</dbReference>
<evidence type="ECO:0000313" key="3">
    <source>
        <dbReference type="Proteomes" id="UP000247814"/>
    </source>
</evidence>
<feature type="compositionally biased region" description="Basic and acidic residues" evidence="1">
    <location>
        <begin position="69"/>
        <end position="81"/>
    </location>
</feature>
<evidence type="ECO:0000313" key="2">
    <source>
        <dbReference type="EMBL" id="PYD79510.1"/>
    </source>
</evidence>
<feature type="region of interest" description="Disordered" evidence="1">
    <location>
        <begin position="1"/>
        <end position="104"/>
    </location>
</feature>
<name>A0A318QM51_9PROT</name>
<dbReference type="EMBL" id="NKUA01000007">
    <property type="protein sequence ID" value="PYD79510.1"/>
    <property type="molecule type" value="Genomic_DNA"/>
</dbReference>
<keyword evidence="3" id="KW-1185">Reference proteome</keyword>
<reference evidence="2 3" key="1">
    <citation type="submission" date="2017-07" db="EMBL/GenBank/DDBJ databases">
        <title>A draft genome sequence of Komagataeibacter sucrofermentans LMG 18788.</title>
        <authorList>
            <person name="Skraban J."/>
            <person name="Cleenwerck I."/>
            <person name="Vandamme P."/>
            <person name="Trcek J."/>
        </authorList>
    </citation>
    <scope>NUCLEOTIDE SEQUENCE [LARGE SCALE GENOMIC DNA]</scope>
    <source>
        <strain evidence="2 3">LMG 18788</strain>
    </source>
</reference>
<feature type="compositionally biased region" description="Basic and acidic residues" evidence="1">
    <location>
        <begin position="11"/>
        <end position="23"/>
    </location>
</feature>
<dbReference type="Proteomes" id="UP000247814">
    <property type="component" value="Unassembled WGS sequence"/>
</dbReference>
<feature type="compositionally biased region" description="Basic and acidic residues" evidence="1">
    <location>
        <begin position="172"/>
        <end position="181"/>
    </location>
</feature>
<dbReference type="AlphaFoldDB" id="A0A318QM51"/>
<accession>A0A318QM51</accession>
<evidence type="ECO:0000256" key="1">
    <source>
        <dbReference type="SAM" id="MobiDB-lite"/>
    </source>
</evidence>
<feature type="region of interest" description="Disordered" evidence="1">
    <location>
        <begin position="172"/>
        <end position="217"/>
    </location>
</feature>
<feature type="compositionally biased region" description="Basic and acidic residues" evidence="1">
    <location>
        <begin position="95"/>
        <end position="104"/>
    </location>
</feature>